<organism evidence="1 2">
    <name type="scientific">Penicillium chermesinum</name>
    <dbReference type="NCBI Taxonomy" id="63820"/>
    <lineage>
        <taxon>Eukaryota</taxon>
        <taxon>Fungi</taxon>
        <taxon>Dikarya</taxon>
        <taxon>Ascomycota</taxon>
        <taxon>Pezizomycotina</taxon>
        <taxon>Eurotiomycetes</taxon>
        <taxon>Eurotiomycetidae</taxon>
        <taxon>Eurotiales</taxon>
        <taxon>Aspergillaceae</taxon>
        <taxon>Penicillium</taxon>
    </lineage>
</organism>
<dbReference type="InterPro" id="IPR053178">
    <property type="entry name" value="Osmoadaptation_assoc"/>
</dbReference>
<dbReference type="Proteomes" id="UP001150941">
    <property type="component" value="Unassembled WGS sequence"/>
</dbReference>
<reference evidence="1" key="2">
    <citation type="journal article" date="2023" name="IMA Fungus">
        <title>Comparative genomic study of the Penicillium genus elucidates a diverse pangenome and 15 lateral gene transfer events.</title>
        <authorList>
            <person name="Petersen C."/>
            <person name="Sorensen T."/>
            <person name="Nielsen M.R."/>
            <person name="Sondergaard T.E."/>
            <person name="Sorensen J.L."/>
            <person name="Fitzpatrick D.A."/>
            <person name="Frisvad J.C."/>
            <person name="Nielsen K.L."/>
        </authorList>
    </citation>
    <scope>NUCLEOTIDE SEQUENCE</scope>
    <source>
        <strain evidence="1">IBT 19713</strain>
    </source>
</reference>
<accession>A0A9W9NVU9</accession>
<dbReference type="GeneID" id="83203687"/>
<dbReference type="EMBL" id="JAPQKS010000005">
    <property type="protein sequence ID" value="KAJ5225863.1"/>
    <property type="molecule type" value="Genomic_DNA"/>
</dbReference>
<dbReference type="PANTHER" id="PTHR38111">
    <property type="entry name" value="ZN(2)-C6 FUNGAL-TYPE DOMAIN-CONTAINING PROTEIN-RELATED"/>
    <property type="match status" value="1"/>
</dbReference>
<feature type="non-terminal residue" evidence="1">
    <location>
        <position position="1"/>
    </location>
</feature>
<keyword evidence="2" id="KW-1185">Reference proteome</keyword>
<gene>
    <name evidence="1" type="ORF">N7468_007088</name>
</gene>
<dbReference type="PANTHER" id="PTHR38111:SF11">
    <property type="entry name" value="TRANSCRIPTION FACTOR DOMAIN-CONTAINING PROTEIN-RELATED"/>
    <property type="match status" value="1"/>
</dbReference>
<dbReference type="RefSeq" id="XP_058329274.1">
    <property type="nucleotide sequence ID" value="XM_058476384.1"/>
</dbReference>
<evidence type="ECO:0008006" key="3">
    <source>
        <dbReference type="Google" id="ProtNLM"/>
    </source>
</evidence>
<sequence>NNSSSLPKARSAISASTGNEFWVLKSSRAANISSLSRSPPRACLSTEISSLITRFGQIIKPSTDPRYNVWWSFGPFLEDVPRRLGTNEALDRAIDVLTTSHNDVCNGRVGTVGALAKYSHALRTLSVYVEDPRHAQDSNTLCAVMVLLIAQMFLGGSSQIWSGHTEGAAQILRARRSFGPRDEFEKKLFMSLRGSVLFEGLFNDRICLSDNEWNDLVRSDADQNTPEGRILLLLTQGPSIIGRGRAILECSTDSTSLRDEVWTIYQTCKTELSELKRRWIESDFASFDLTSIPQHKVSYVSPFLASHYERTYGIGLMVTLVFNCMLSALSPMDAVVEFDATYMSEEVLILAERGHQYRPMASGYLLLCASVAWIATTNRALKEKLMLILSDYRGDFQVREMTFMMKEIGWVGEHLRLGRSYRSNAASVRRQIRAEEDVYPSPSHDR</sequence>
<comment type="caution">
    <text evidence="1">The sequence shown here is derived from an EMBL/GenBank/DDBJ whole genome shotgun (WGS) entry which is preliminary data.</text>
</comment>
<dbReference type="AlphaFoldDB" id="A0A9W9NVU9"/>
<evidence type="ECO:0000313" key="2">
    <source>
        <dbReference type="Proteomes" id="UP001150941"/>
    </source>
</evidence>
<dbReference type="OrthoDB" id="4314040at2759"/>
<proteinExistence type="predicted"/>
<reference evidence="1" key="1">
    <citation type="submission" date="2022-11" db="EMBL/GenBank/DDBJ databases">
        <authorList>
            <person name="Petersen C."/>
        </authorList>
    </citation>
    <scope>NUCLEOTIDE SEQUENCE</scope>
    <source>
        <strain evidence="1">IBT 19713</strain>
    </source>
</reference>
<evidence type="ECO:0000313" key="1">
    <source>
        <dbReference type="EMBL" id="KAJ5225863.1"/>
    </source>
</evidence>
<protein>
    <recommendedName>
        <fullName evidence="3">Transcription factor domain-containing protein</fullName>
    </recommendedName>
</protein>
<name>A0A9W9NVU9_9EURO</name>